<dbReference type="RefSeq" id="WP_202065031.1">
    <property type="nucleotide sequence ID" value="NZ_JAEQMY010000095.1"/>
</dbReference>
<evidence type="ECO:0000313" key="2">
    <source>
        <dbReference type="Proteomes" id="UP000605848"/>
    </source>
</evidence>
<keyword evidence="2" id="KW-1185">Reference proteome</keyword>
<proteinExistence type="predicted"/>
<reference evidence="1" key="1">
    <citation type="submission" date="2021-01" db="EMBL/GenBank/DDBJ databases">
        <title>Microvirga sp.</title>
        <authorList>
            <person name="Kim M.K."/>
        </authorList>
    </citation>
    <scope>NUCLEOTIDE SEQUENCE</scope>
    <source>
        <strain evidence="1">5420S-16</strain>
    </source>
</reference>
<dbReference type="AlphaFoldDB" id="A0A936ZH32"/>
<comment type="caution">
    <text evidence="1">The sequence shown here is derived from an EMBL/GenBank/DDBJ whole genome shotgun (WGS) entry which is preliminary data.</text>
</comment>
<accession>A0A936ZH32</accession>
<gene>
    <name evidence="1" type="ORF">JKG68_27255</name>
</gene>
<evidence type="ECO:0000313" key="1">
    <source>
        <dbReference type="EMBL" id="MBL0407620.1"/>
    </source>
</evidence>
<sequence>MHPTPPPQPLSGWPLPVAIRLDRAWPGYLSYLCTCSNLKRQTNFAALSMLDGRGLDEVTLRFRDAGLIESTSGPELLGQVARVLITAQAQAIGDALVGAPSSRLLSLLRVIGDRLLLEESYVKLISLMSPEHEDRGKLLQEGVPVSDMSIEAALRLEPPLLRKEVIAHLSSLGQIDGVSQVLPYVFSLCPVEAQEEAFQSLASLRSSSTSMTNWLIRVVDKVPRFQFSSPMQDTDEVTLLASPNAMRDAGRRFSNCLRRKVPYAFLQRNAYFEWHHPAAIVELQGLSGGLWLLSGIYAPNNKRVDPLTVQTIRDKFKEAGVLVPRHHAEGRAINRSASLFGIHDWDYSECLEEVEPLADLVDLT</sequence>
<protein>
    <submittedName>
        <fullName evidence="1">Uncharacterized protein</fullName>
    </submittedName>
</protein>
<name>A0A936ZH32_9HYPH</name>
<dbReference type="EMBL" id="JAEQMY010000095">
    <property type="protein sequence ID" value="MBL0407620.1"/>
    <property type="molecule type" value="Genomic_DNA"/>
</dbReference>
<organism evidence="1 2">
    <name type="scientific">Microvirga aerilata</name>
    <dbReference type="NCBI Taxonomy" id="670292"/>
    <lineage>
        <taxon>Bacteria</taxon>
        <taxon>Pseudomonadati</taxon>
        <taxon>Pseudomonadota</taxon>
        <taxon>Alphaproteobacteria</taxon>
        <taxon>Hyphomicrobiales</taxon>
        <taxon>Methylobacteriaceae</taxon>
        <taxon>Microvirga</taxon>
    </lineage>
</organism>
<dbReference type="Proteomes" id="UP000605848">
    <property type="component" value="Unassembled WGS sequence"/>
</dbReference>